<reference evidence="1" key="1">
    <citation type="submission" date="2020-11" db="EMBL/GenBank/DDBJ databases">
        <authorList>
            <person name="Tran Van P."/>
        </authorList>
    </citation>
    <scope>NUCLEOTIDE SEQUENCE</scope>
</reference>
<dbReference type="AlphaFoldDB" id="A0A7R9P3T0"/>
<evidence type="ECO:0000313" key="1">
    <source>
        <dbReference type="EMBL" id="CAD7568770.1"/>
    </source>
</evidence>
<name>A0A7R9P3T0_TIMCA</name>
<gene>
    <name evidence="1" type="ORF">TCMB3V08_LOCUS1525</name>
</gene>
<protein>
    <submittedName>
        <fullName evidence="1">(California timema) hypothetical protein</fullName>
    </submittedName>
</protein>
<organism evidence="1">
    <name type="scientific">Timema californicum</name>
    <name type="common">California timema</name>
    <name type="synonym">Walking stick</name>
    <dbReference type="NCBI Taxonomy" id="61474"/>
    <lineage>
        <taxon>Eukaryota</taxon>
        <taxon>Metazoa</taxon>
        <taxon>Ecdysozoa</taxon>
        <taxon>Arthropoda</taxon>
        <taxon>Hexapoda</taxon>
        <taxon>Insecta</taxon>
        <taxon>Pterygota</taxon>
        <taxon>Neoptera</taxon>
        <taxon>Polyneoptera</taxon>
        <taxon>Phasmatodea</taxon>
        <taxon>Timematodea</taxon>
        <taxon>Timematoidea</taxon>
        <taxon>Timematidae</taxon>
        <taxon>Timema</taxon>
    </lineage>
</organism>
<accession>A0A7R9P3T0</accession>
<proteinExistence type="predicted"/>
<sequence length="260" mass="28278">MERDRTGLGKVELEEVNPHLRVGRVENHLGKTIPVPPTEIRTSISPSSAVDLQHDKRAIQAVTVVRVRCVSQGTMCVRRLIPAGKSPCVSADCFLQVSHHMCQKTASCRQFGSKVVYCRSPCSGGNCTTDDKGRRSSDCESDKCVPKCSLNLGETDSCSCDKSLLGATEGETNEEREHPQFTRLGSNHDLPVIGSLVYCESSASDNVVTKTEYQLPRYDYPYFSSTNGLENVSGRGGRGGGGGGLREERVCVGAEDRKFN</sequence>
<dbReference type="EMBL" id="OE179424">
    <property type="protein sequence ID" value="CAD7568770.1"/>
    <property type="molecule type" value="Genomic_DNA"/>
</dbReference>